<dbReference type="KEGG" id="same:SAMCFNEI73_Ch0906"/>
<dbReference type="EMBL" id="CP013107">
    <property type="protein sequence ID" value="APG90228.1"/>
    <property type="molecule type" value="Genomic_DNA"/>
</dbReference>
<protein>
    <submittedName>
        <fullName evidence="1">Uncharacterized protein</fullName>
    </submittedName>
</protein>
<accession>A0A1L3LJG8</accession>
<gene>
    <name evidence="1" type="ORF">SAMCFNEI73_Ch0906</name>
</gene>
<keyword evidence="2" id="KW-1185">Reference proteome</keyword>
<dbReference type="AlphaFoldDB" id="A0A1L3LJG8"/>
<dbReference type="STRING" id="194963.SAMCFNEI73_Ch0906"/>
<name>A0A1L3LJG8_9HYPH</name>
<evidence type="ECO:0000313" key="1">
    <source>
        <dbReference type="EMBL" id="APG90228.1"/>
    </source>
</evidence>
<sequence length="47" mass="4912">MQKPANPCGRLFVVVRENVQAAAANVTADTAVSAFIMPQAAHSQGNE</sequence>
<dbReference type="Proteomes" id="UP000182306">
    <property type="component" value="Chromosome"/>
</dbReference>
<reference evidence="1 2" key="1">
    <citation type="submission" date="2015-10" db="EMBL/GenBank/DDBJ databases">
        <title>Genomic differences between typical nodule nitrogen-fixing rhizobial strains and those coming from bean seeds.</title>
        <authorList>
            <person name="Peralta H."/>
            <person name="Aguilar-Vera A."/>
            <person name="Diaz R."/>
            <person name="Mora Y."/>
            <person name="Martinez-Batallar G."/>
            <person name="Salazar E."/>
            <person name="Vargas-Lagunas C."/>
            <person name="Encarnacion S."/>
            <person name="Girard L."/>
            <person name="Mora J."/>
        </authorList>
    </citation>
    <scope>NUCLEOTIDE SEQUENCE [LARGE SCALE GENOMIC DNA]</scope>
    <source>
        <strain evidence="1 2">CFNEI 73</strain>
    </source>
</reference>
<evidence type="ECO:0000313" key="2">
    <source>
        <dbReference type="Proteomes" id="UP000182306"/>
    </source>
</evidence>
<proteinExistence type="predicted"/>
<organism evidence="1 2">
    <name type="scientific">Sinorhizobium americanum</name>
    <dbReference type="NCBI Taxonomy" id="194963"/>
    <lineage>
        <taxon>Bacteria</taxon>
        <taxon>Pseudomonadati</taxon>
        <taxon>Pseudomonadota</taxon>
        <taxon>Alphaproteobacteria</taxon>
        <taxon>Hyphomicrobiales</taxon>
        <taxon>Rhizobiaceae</taxon>
        <taxon>Sinorhizobium/Ensifer group</taxon>
        <taxon>Sinorhizobium</taxon>
    </lineage>
</organism>